<gene>
    <name evidence="1" type="ORF">G2W53_018383</name>
</gene>
<accession>A0A834U0F9</accession>
<dbReference type="EMBL" id="JAAIUW010000006">
    <property type="protein sequence ID" value="KAF7827219.1"/>
    <property type="molecule type" value="Genomic_DNA"/>
</dbReference>
<proteinExistence type="predicted"/>
<organism evidence="1 2">
    <name type="scientific">Senna tora</name>
    <dbReference type="NCBI Taxonomy" id="362788"/>
    <lineage>
        <taxon>Eukaryota</taxon>
        <taxon>Viridiplantae</taxon>
        <taxon>Streptophyta</taxon>
        <taxon>Embryophyta</taxon>
        <taxon>Tracheophyta</taxon>
        <taxon>Spermatophyta</taxon>
        <taxon>Magnoliopsida</taxon>
        <taxon>eudicotyledons</taxon>
        <taxon>Gunneridae</taxon>
        <taxon>Pentapetalae</taxon>
        <taxon>rosids</taxon>
        <taxon>fabids</taxon>
        <taxon>Fabales</taxon>
        <taxon>Fabaceae</taxon>
        <taxon>Caesalpinioideae</taxon>
        <taxon>Cassia clade</taxon>
        <taxon>Senna</taxon>
    </lineage>
</organism>
<evidence type="ECO:0000313" key="1">
    <source>
        <dbReference type="EMBL" id="KAF7827219.1"/>
    </source>
</evidence>
<evidence type="ECO:0000313" key="2">
    <source>
        <dbReference type="Proteomes" id="UP000634136"/>
    </source>
</evidence>
<dbReference type="Proteomes" id="UP000634136">
    <property type="component" value="Unassembled WGS sequence"/>
</dbReference>
<keyword evidence="2" id="KW-1185">Reference proteome</keyword>
<sequence>MACGRFQADKRRWSPYVGG</sequence>
<reference evidence="1" key="1">
    <citation type="submission" date="2020-09" db="EMBL/GenBank/DDBJ databases">
        <title>Genome-Enabled Discovery of Anthraquinone Biosynthesis in Senna tora.</title>
        <authorList>
            <person name="Kang S.-H."/>
            <person name="Pandey R.P."/>
            <person name="Lee C.-M."/>
            <person name="Sim J.-S."/>
            <person name="Jeong J.-T."/>
            <person name="Choi B.-S."/>
            <person name="Jung M."/>
            <person name="Ginzburg D."/>
            <person name="Zhao K."/>
            <person name="Won S.Y."/>
            <person name="Oh T.-J."/>
            <person name="Yu Y."/>
            <person name="Kim N.-H."/>
            <person name="Lee O.R."/>
            <person name="Lee T.-H."/>
            <person name="Bashyal P."/>
            <person name="Kim T.-S."/>
            <person name="Lee W.-H."/>
            <person name="Kawkins C."/>
            <person name="Kim C.-K."/>
            <person name="Kim J.S."/>
            <person name="Ahn B.O."/>
            <person name="Rhee S.Y."/>
            <person name="Sohng J.K."/>
        </authorList>
    </citation>
    <scope>NUCLEOTIDE SEQUENCE</scope>
    <source>
        <tissue evidence="1">Leaf</tissue>
    </source>
</reference>
<comment type="caution">
    <text evidence="1">The sequence shown here is derived from an EMBL/GenBank/DDBJ whole genome shotgun (WGS) entry which is preliminary data.</text>
</comment>
<dbReference type="AlphaFoldDB" id="A0A834U0F9"/>
<protein>
    <submittedName>
        <fullName evidence="1">Uncharacterized protein</fullName>
    </submittedName>
</protein>
<name>A0A834U0F9_9FABA</name>